<dbReference type="EMBL" id="VSSQ01000292">
    <property type="protein sequence ID" value="MPL90022.1"/>
    <property type="molecule type" value="Genomic_DNA"/>
</dbReference>
<protein>
    <recommendedName>
        <fullName evidence="1">Glycosyl transferase family 1 domain-containing protein</fullName>
    </recommendedName>
</protein>
<feature type="domain" description="Glycosyl transferase family 1" evidence="1">
    <location>
        <begin position="214"/>
        <end position="349"/>
    </location>
</feature>
<organism evidence="2">
    <name type="scientific">bioreactor metagenome</name>
    <dbReference type="NCBI Taxonomy" id="1076179"/>
    <lineage>
        <taxon>unclassified sequences</taxon>
        <taxon>metagenomes</taxon>
        <taxon>ecological metagenomes</taxon>
    </lineage>
</organism>
<sequence>MENRKVLFVHDGPMYYNPQNNTYFGVHYDDKLVNRYTFFGQKVTFLMRLKTILHEETKKYNLIKSPQFSFVEIPNYKSIKSYIVNLGPARKIIEAAVKENDIIIVRLPSSAGVIALKKAREINKPVLVEFVACVFDALWNYDWRGKLMAHYKLYKYKKLMKHNAHTIYVTKIFLQSRYPSSGKSIGCSDVEITALNENILEKRLKKIKGSKVPYVLGTVAALDVPYKGQKDVIRAIGLLKKQGIFLKYKLVGQGETGDLEKAIINSDVNDLVEIIGPLPHDEIFNFLESIDLYIQPSKQEGLPRALVEAMSKACPALGARTAGIPELIPEDCIFKPGDIDQICNKLKKIDHFWLQNQATLNFNVSKDYEAEKLENKRRGFYYQFLKDLKL</sequence>
<dbReference type="CDD" id="cd03801">
    <property type="entry name" value="GT4_PimA-like"/>
    <property type="match status" value="1"/>
</dbReference>
<evidence type="ECO:0000259" key="1">
    <source>
        <dbReference type="Pfam" id="PF00534"/>
    </source>
</evidence>
<dbReference type="SUPFAM" id="SSF53756">
    <property type="entry name" value="UDP-Glycosyltransferase/glycogen phosphorylase"/>
    <property type="match status" value="1"/>
</dbReference>
<accession>A0A644VH73</accession>
<dbReference type="InterPro" id="IPR001296">
    <property type="entry name" value="Glyco_trans_1"/>
</dbReference>
<dbReference type="AlphaFoldDB" id="A0A644VH73"/>
<dbReference type="InterPro" id="IPR050194">
    <property type="entry name" value="Glycosyltransferase_grp1"/>
</dbReference>
<dbReference type="PANTHER" id="PTHR45947">
    <property type="entry name" value="SULFOQUINOVOSYL TRANSFERASE SQD2"/>
    <property type="match status" value="1"/>
</dbReference>
<reference evidence="2" key="1">
    <citation type="submission" date="2019-08" db="EMBL/GenBank/DDBJ databases">
        <authorList>
            <person name="Kucharzyk K."/>
            <person name="Murdoch R.W."/>
            <person name="Higgins S."/>
            <person name="Loffler F."/>
        </authorList>
    </citation>
    <scope>NUCLEOTIDE SEQUENCE</scope>
</reference>
<proteinExistence type="predicted"/>
<name>A0A644VH73_9ZZZZ</name>
<dbReference type="Gene3D" id="3.40.50.2000">
    <property type="entry name" value="Glycogen Phosphorylase B"/>
    <property type="match status" value="2"/>
</dbReference>
<dbReference type="PANTHER" id="PTHR45947:SF3">
    <property type="entry name" value="SULFOQUINOVOSYL TRANSFERASE SQD2"/>
    <property type="match status" value="1"/>
</dbReference>
<dbReference type="GO" id="GO:0016757">
    <property type="term" value="F:glycosyltransferase activity"/>
    <property type="evidence" value="ECO:0007669"/>
    <property type="project" value="InterPro"/>
</dbReference>
<comment type="caution">
    <text evidence="2">The sequence shown here is derived from an EMBL/GenBank/DDBJ whole genome shotgun (WGS) entry which is preliminary data.</text>
</comment>
<gene>
    <name evidence="2" type="ORF">SDC9_36067</name>
</gene>
<dbReference type="Pfam" id="PF00534">
    <property type="entry name" value="Glycos_transf_1"/>
    <property type="match status" value="1"/>
</dbReference>
<evidence type="ECO:0000313" key="2">
    <source>
        <dbReference type="EMBL" id="MPL90022.1"/>
    </source>
</evidence>